<evidence type="ECO:0000256" key="1">
    <source>
        <dbReference type="ARBA" id="ARBA00012513"/>
    </source>
</evidence>
<reference evidence="11 12" key="1">
    <citation type="submission" date="2023-09" db="EMBL/GenBank/DDBJ databases">
        <title>Streptomyces sp. nov.: A antagonism against Alternaria gaisen Producing Streptochlin, Isolated from Tamarix root soil.</title>
        <authorList>
            <person name="Chen Y."/>
        </authorList>
    </citation>
    <scope>NUCLEOTIDE SEQUENCE [LARGE SCALE GENOMIC DNA]</scope>
    <source>
        <strain evidence="11 12">TRM76323</strain>
    </source>
</reference>
<dbReference type="Gene3D" id="1.10.510.10">
    <property type="entry name" value="Transferase(Phosphotransferase) domain 1"/>
    <property type="match status" value="1"/>
</dbReference>
<feature type="region of interest" description="Disordered" evidence="8">
    <location>
        <begin position="1"/>
        <end position="116"/>
    </location>
</feature>
<feature type="compositionally biased region" description="Low complexity" evidence="8">
    <location>
        <begin position="432"/>
        <end position="452"/>
    </location>
</feature>
<dbReference type="PANTHER" id="PTHR43289">
    <property type="entry name" value="MITOGEN-ACTIVATED PROTEIN KINASE KINASE KINASE 20-RELATED"/>
    <property type="match status" value="1"/>
</dbReference>
<feature type="domain" description="Protein kinase" evidence="10">
    <location>
        <begin position="144"/>
        <end position="402"/>
    </location>
</feature>
<dbReference type="PROSITE" id="PS00107">
    <property type="entry name" value="PROTEIN_KINASE_ATP"/>
    <property type="match status" value="1"/>
</dbReference>
<keyword evidence="4 7" id="KW-0547">Nucleotide-binding</keyword>
<dbReference type="Gene3D" id="3.30.200.20">
    <property type="entry name" value="Phosphorylase Kinase, domain 1"/>
    <property type="match status" value="1"/>
</dbReference>
<evidence type="ECO:0000256" key="7">
    <source>
        <dbReference type="PROSITE-ProRule" id="PRU10141"/>
    </source>
</evidence>
<gene>
    <name evidence="11" type="ORF">RND61_06885</name>
</gene>
<evidence type="ECO:0000256" key="6">
    <source>
        <dbReference type="ARBA" id="ARBA00022840"/>
    </source>
</evidence>
<feature type="compositionally biased region" description="Basic and acidic residues" evidence="8">
    <location>
        <begin position="1"/>
        <end position="11"/>
    </location>
</feature>
<dbReference type="GO" id="GO:0016301">
    <property type="term" value="F:kinase activity"/>
    <property type="evidence" value="ECO:0007669"/>
    <property type="project" value="UniProtKB-KW"/>
</dbReference>
<keyword evidence="9" id="KW-0472">Membrane</keyword>
<dbReference type="Proteomes" id="UP001250181">
    <property type="component" value="Unassembled WGS sequence"/>
</dbReference>
<dbReference type="Pfam" id="PF00069">
    <property type="entry name" value="Pkinase"/>
    <property type="match status" value="1"/>
</dbReference>
<dbReference type="PROSITE" id="PS00108">
    <property type="entry name" value="PROTEIN_KINASE_ST"/>
    <property type="match status" value="1"/>
</dbReference>
<evidence type="ECO:0000256" key="2">
    <source>
        <dbReference type="ARBA" id="ARBA00022527"/>
    </source>
</evidence>
<dbReference type="InterPro" id="IPR008271">
    <property type="entry name" value="Ser/Thr_kinase_AS"/>
</dbReference>
<name>A0ABU3QGG0_9ACTN</name>
<protein>
    <recommendedName>
        <fullName evidence="1">non-specific serine/threonine protein kinase</fullName>
        <ecNumber evidence="1">2.7.11.1</ecNumber>
    </recommendedName>
</protein>
<feature type="compositionally biased region" description="Gly residues" evidence="8">
    <location>
        <begin position="576"/>
        <end position="592"/>
    </location>
</feature>
<evidence type="ECO:0000313" key="12">
    <source>
        <dbReference type="Proteomes" id="UP001250181"/>
    </source>
</evidence>
<feature type="compositionally biased region" description="Gly residues" evidence="8">
    <location>
        <begin position="547"/>
        <end position="565"/>
    </location>
</feature>
<accession>A0ABU3QGG0</accession>
<dbReference type="InterPro" id="IPR000719">
    <property type="entry name" value="Prot_kinase_dom"/>
</dbReference>
<evidence type="ECO:0000256" key="3">
    <source>
        <dbReference type="ARBA" id="ARBA00022679"/>
    </source>
</evidence>
<feature type="compositionally biased region" description="Gly residues" evidence="8">
    <location>
        <begin position="106"/>
        <end position="115"/>
    </location>
</feature>
<dbReference type="EC" id="2.7.11.1" evidence="1"/>
<dbReference type="InterPro" id="IPR017441">
    <property type="entry name" value="Protein_kinase_ATP_BS"/>
</dbReference>
<dbReference type="SMART" id="SM00220">
    <property type="entry name" value="S_TKc"/>
    <property type="match status" value="1"/>
</dbReference>
<keyword evidence="2" id="KW-0723">Serine/threonine-protein kinase</keyword>
<feature type="compositionally biased region" description="Low complexity" evidence="8">
    <location>
        <begin position="78"/>
        <end position="89"/>
    </location>
</feature>
<keyword evidence="9" id="KW-0812">Transmembrane</keyword>
<feature type="compositionally biased region" description="Low complexity" evidence="8">
    <location>
        <begin position="566"/>
        <end position="575"/>
    </location>
</feature>
<dbReference type="PANTHER" id="PTHR43289:SF6">
    <property type="entry name" value="SERINE_THREONINE-PROTEIN KINASE NEKL-3"/>
    <property type="match status" value="1"/>
</dbReference>
<evidence type="ECO:0000256" key="5">
    <source>
        <dbReference type="ARBA" id="ARBA00022777"/>
    </source>
</evidence>
<dbReference type="CDD" id="cd14014">
    <property type="entry name" value="STKc_PknB_like"/>
    <property type="match status" value="1"/>
</dbReference>
<evidence type="ECO:0000256" key="4">
    <source>
        <dbReference type="ARBA" id="ARBA00022741"/>
    </source>
</evidence>
<dbReference type="RefSeq" id="WP_315876871.1">
    <property type="nucleotide sequence ID" value="NZ_JAWCTQ010000005.1"/>
</dbReference>
<dbReference type="EMBL" id="JAWCTQ010000005">
    <property type="protein sequence ID" value="MDT9681801.1"/>
    <property type="molecule type" value="Genomic_DNA"/>
</dbReference>
<sequence length="758" mass="76642">MSGAEQSRDAARQPQRGADGEGTTSKGATVKGDGAEQAATSKGDAGAEGGAPENDAVTGARPEGGTPAADTPGKDTPAKAAPASTAPKDGTPADRTLEDEAPAGGAASGAAGGAAAGTAGAGLVKKSAGGARVTTEGRLLAGRYRLGAVLGRGGMGTVWRAVDETLGRTVAVKELRFPNAIDEDEKRRLITRTLREAKAIARIRNNSAVTVYDVVDEDDRPWIVMELIEGRSLADVVREDGTLTPRRAAEVGLAILDVLRSAHRQGILHRDVKPSNVLIADDGRVVLTDFGIAQVEGDPSITSTGMLVGAPSYISPERARGQRPGPAADMWSLGGLLYACVEGHPPYDKGSAIATLTAVMTEQLDPPKNAGPLDKVIYGLLAKDPAQRLDDAGARALLNEVLRVTAAPAAPPPAEPSPEATRVVPLPPVPPAATASTATTAATTGAAPAGDATAERLRGALRSVRNAAAAATTTRPAKPERSGPPVPVRAPLTDVVPRRTLVTIAVVAVLAVLATVLAFALGGGDDTTAQGSGGTRGGDKAASEGTTTGGDSTGGATTGGNGGSPDGEPGQQQDGGRSGTTGGDSGTTGGTGTKPPASPGTGSGPALPAGYRTVTNDRFHFSMAMPSGFRMTGVAGRGSGGIFSASGGFPRVQVDYTDSPGGDAAAAWNAAMGAVAASSSGYRHHGIKPVSYKGYPTVADWQFERDQGGTRVRVLNRGFKVDATHGYAIMISCKSSEWNGPECTTLRNTAFATFRPTD</sequence>
<dbReference type="SUPFAM" id="SSF56112">
    <property type="entry name" value="Protein kinase-like (PK-like)"/>
    <property type="match status" value="1"/>
</dbReference>
<comment type="caution">
    <text evidence="11">The sequence shown here is derived from an EMBL/GenBank/DDBJ whole genome shotgun (WGS) entry which is preliminary data.</text>
</comment>
<keyword evidence="6 7" id="KW-0067">ATP-binding</keyword>
<keyword evidence="5 11" id="KW-0418">Kinase</keyword>
<keyword evidence="12" id="KW-1185">Reference proteome</keyword>
<evidence type="ECO:0000256" key="9">
    <source>
        <dbReference type="SAM" id="Phobius"/>
    </source>
</evidence>
<keyword evidence="3" id="KW-0808">Transferase</keyword>
<feature type="compositionally biased region" description="Gly residues" evidence="8">
    <location>
        <begin position="522"/>
        <end position="536"/>
    </location>
</feature>
<feature type="region of interest" description="Disordered" evidence="8">
    <location>
        <begin position="465"/>
        <end position="491"/>
    </location>
</feature>
<feature type="binding site" evidence="7">
    <location>
        <position position="173"/>
    </location>
    <ligand>
        <name>ATP</name>
        <dbReference type="ChEBI" id="CHEBI:30616"/>
    </ligand>
</feature>
<dbReference type="InterPro" id="IPR011009">
    <property type="entry name" value="Kinase-like_dom_sf"/>
</dbReference>
<evidence type="ECO:0000313" key="11">
    <source>
        <dbReference type="EMBL" id="MDT9681801.1"/>
    </source>
</evidence>
<organism evidence="11 12">
    <name type="scientific">Streptomyces tamarix</name>
    <dbReference type="NCBI Taxonomy" id="3078565"/>
    <lineage>
        <taxon>Bacteria</taxon>
        <taxon>Bacillati</taxon>
        <taxon>Actinomycetota</taxon>
        <taxon>Actinomycetes</taxon>
        <taxon>Kitasatosporales</taxon>
        <taxon>Streptomycetaceae</taxon>
        <taxon>Streptomyces</taxon>
    </lineage>
</organism>
<feature type="transmembrane region" description="Helical" evidence="9">
    <location>
        <begin position="501"/>
        <end position="521"/>
    </location>
</feature>
<evidence type="ECO:0000259" key="10">
    <source>
        <dbReference type="PROSITE" id="PS50011"/>
    </source>
</evidence>
<feature type="region of interest" description="Disordered" evidence="8">
    <location>
        <begin position="408"/>
        <end position="452"/>
    </location>
</feature>
<evidence type="ECO:0000256" key="8">
    <source>
        <dbReference type="SAM" id="MobiDB-lite"/>
    </source>
</evidence>
<dbReference type="PROSITE" id="PS50011">
    <property type="entry name" value="PROTEIN_KINASE_DOM"/>
    <property type="match status" value="1"/>
</dbReference>
<proteinExistence type="predicted"/>
<feature type="region of interest" description="Disordered" evidence="8">
    <location>
        <begin position="522"/>
        <end position="611"/>
    </location>
</feature>
<keyword evidence="9" id="KW-1133">Transmembrane helix</keyword>